<comment type="caution">
    <text evidence="1">The sequence shown here is derived from an EMBL/GenBank/DDBJ whole genome shotgun (WGS) entry which is preliminary data.</text>
</comment>
<evidence type="ECO:0000313" key="1">
    <source>
        <dbReference type="EMBL" id="KAK9731816.1"/>
    </source>
</evidence>
<gene>
    <name evidence="1" type="ORF">QE152_g13333</name>
</gene>
<organism evidence="1 2">
    <name type="scientific">Popillia japonica</name>
    <name type="common">Japanese beetle</name>
    <dbReference type="NCBI Taxonomy" id="7064"/>
    <lineage>
        <taxon>Eukaryota</taxon>
        <taxon>Metazoa</taxon>
        <taxon>Ecdysozoa</taxon>
        <taxon>Arthropoda</taxon>
        <taxon>Hexapoda</taxon>
        <taxon>Insecta</taxon>
        <taxon>Pterygota</taxon>
        <taxon>Neoptera</taxon>
        <taxon>Endopterygota</taxon>
        <taxon>Coleoptera</taxon>
        <taxon>Polyphaga</taxon>
        <taxon>Scarabaeiformia</taxon>
        <taxon>Scarabaeidae</taxon>
        <taxon>Rutelinae</taxon>
        <taxon>Popillia</taxon>
    </lineage>
</organism>
<sequence>MKYSRKLKLWILSAEITDEDSGNEDRVSVHNQSSSHLKAQAETVKGNADGFDFDDEDNIALSFLAEPSTQAVYQLSKRKKIYDGKERDINCESFSNSEKPNGSKNNVTS</sequence>
<dbReference type="AlphaFoldDB" id="A0AAW1LEG9"/>
<name>A0AAW1LEG9_POPJA</name>
<dbReference type="EMBL" id="JASPKY010000126">
    <property type="protein sequence ID" value="KAK9731816.1"/>
    <property type="molecule type" value="Genomic_DNA"/>
</dbReference>
<keyword evidence="2" id="KW-1185">Reference proteome</keyword>
<proteinExistence type="predicted"/>
<reference evidence="1 2" key="1">
    <citation type="journal article" date="2024" name="BMC Genomics">
        <title>De novo assembly and annotation of Popillia japonica's genome with initial clues to its potential as an invasive pest.</title>
        <authorList>
            <person name="Cucini C."/>
            <person name="Boschi S."/>
            <person name="Funari R."/>
            <person name="Cardaioli E."/>
            <person name="Iannotti N."/>
            <person name="Marturano G."/>
            <person name="Paoli F."/>
            <person name="Bruttini M."/>
            <person name="Carapelli A."/>
            <person name="Frati F."/>
            <person name="Nardi F."/>
        </authorList>
    </citation>
    <scope>NUCLEOTIDE SEQUENCE [LARGE SCALE GENOMIC DNA]</scope>
    <source>
        <strain evidence="1">DMR45628</strain>
    </source>
</reference>
<evidence type="ECO:0000313" key="2">
    <source>
        <dbReference type="Proteomes" id="UP001458880"/>
    </source>
</evidence>
<dbReference type="Proteomes" id="UP001458880">
    <property type="component" value="Unassembled WGS sequence"/>
</dbReference>
<accession>A0AAW1LEG9</accession>
<protein>
    <submittedName>
        <fullName evidence="1">Uncharacterized protein</fullName>
    </submittedName>
</protein>